<keyword evidence="1" id="KW-0436">Ligase</keyword>
<gene>
    <name evidence="4" type="ORF">GCM10009850_107700</name>
</gene>
<dbReference type="Proteomes" id="UP001499843">
    <property type="component" value="Unassembled WGS sequence"/>
</dbReference>
<dbReference type="PROSITE" id="PS00455">
    <property type="entry name" value="AMP_BINDING"/>
    <property type="match status" value="1"/>
</dbReference>
<dbReference type="InterPro" id="IPR042099">
    <property type="entry name" value="ANL_N_sf"/>
</dbReference>
<evidence type="ECO:0000259" key="2">
    <source>
        <dbReference type="Pfam" id="PF00501"/>
    </source>
</evidence>
<dbReference type="PANTHER" id="PTHR43352">
    <property type="entry name" value="ACETYL-COA SYNTHETASE"/>
    <property type="match status" value="1"/>
</dbReference>
<evidence type="ECO:0000313" key="5">
    <source>
        <dbReference type="Proteomes" id="UP001499843"/>
    </source>
</evidence>
<evidence type="ECO:0000313" key="4">
    <source>
        <dbReference type="EMBL" id="GAA2215303.1"/>
    </source>
</evidence>
<dbReference type="EMBL" id="BAAAQX010000049">
    <property type="protein sequence ID" value="GAA2215303.1"/>
    <property type="molecule type" value="Genomic_DNA"/>
</dbReference>
<dbReference type="SUPFAM" id="SSF56801">
    <property type="entry name" value="Acetyl-CoA synthetase-like"/>
    <property type="match status" value="1"/>
</dbReference>
<feature type="domain" description="AMP-binding enzyme C-terminal" evidence="3">
    <location>
        <begin position="401"/>
        <end position="479"/>
    </location>
</feature>
<protein>
    <submittedName>
        <fullName evidence="4">Uncharacterized protein</fullName>
    </submittedName>
</protein>
<evidence type="ECO:0000259" key="3">
    <source>
        <dbReference type="Pfam" id="PF13193"/>
    </source>
</evidence>
<dbReference type="InterPro" id="IPR025110">
    <property type="entry name" value="AMP-bd_C"/>
</dbReference>
<feature type="domain" description="AMP-dependent synthetase/ligase" evidence="2">
    <location>
        <begin position="18"/>
        <end position="351"/>
    </location>
</feature>
<evidence type="ECO:0000256" key="1">
    <source>
        <dbReference type="ARBA" id="ARBA00022598"/>
    </source>
</evidence>
<dbReference type="PANTHER" id="PTHR43352:SF1">
    <property type="entry name" value="ANTHRANILATE--COA LIGASE"/>
    <property type="match status" value="1"/>
</dbReference>
<dbReference type="InterPro" id="IPR020845">
    <property type="entry name" value="AMP-binding_CS"/>
</dbReference>
<dbReference type="Pfam" id="PF13193">
    <property type="entry name" value="AMP-binding_C"/>
    <property type="match status" value="1"/>
</dbReference>
<organism evidence="4 5">
    <name type="scientific">Nonomuraea monospora</name>
    <dbReference type="NCBI Taxonomy" id="568818"/>
    <lineage>
        <taxon>Bacteria</taxon>
        <taxon>Bacillati</taxon>
        <taxon>Actinomycetota</taxon>
        <taxon>Actinomycetes</taxon>
        <taxon>Streptosporangiales</taxon>
        <taxon>Streptosporangiaceae</taxon>
        <taxon>Nonomuraea</taxon>
    </lineage>
</organism>
<accession>A0ABN3D0I6</accession>
<keyword evidence="5" id="KW-1185">Reference proteome</keyword>
<reference evidence="4 5" key="1">
    <citation type="journal article" date="2019" name="Int. J. Syst. Evol. Microbiol.">
        <title>The Global Catalogue of Microorganisms (GCM) 10K type strain sequencing project: providing services to taxonomists for standard genome sequencing and annotation.</title>
        <authorList>
            <consortium name="The Broad Institute Genomics Platform"/>
            <consortium name="The Broad Institute Genome Sequencing Center for Infectious Disease"/>
            <person name="Wu L."/>
            <person name="Ma J."/>
        </authorList>
    </citation>
    <scope>NUCLEOTIDE SEQUENCE [LARGE SCALE GENOMIC DNA]</scope>
    <source>
        <strain evidence="4 5">JCM 16114</strain>
    </source>
</reference>
<dbReference type="InterPro" id="IPR045851">
    <property type="entry name" value="AMP-bd_C_sf"/>
</dbReference>
<proteinExistence type="predicted"/>
<dbReference type="Gene3D" id="3.30.300.30">
    <property type="match status" value="1"/>
</dbReference>
<sequence length="502" mass="52269">MNVHQQIERLAEDGGWLGRTAFWDDGVPYTHAALHRTAAVAAAGLAARGVRRGDRVLLALPDGVGLVAAFLGAARIGAPAVIVNPDLTASDHARIVADCAPHTIVAGAALSGRHDAARQVTAGELLALGRARPAPAPIDVGPGEPLYVQYTSGTTGAPKGAVHTHGQLAAYQRCVGEGVLGVRAEDVLLSVSKLYFAYGFGNALVFPLFTGAGAVLFGHRPKAAEVAAAIERYGVTLLFSVPGFYAKLLDHCPPEGFGSLRAAVSAGERLLPALGAKLTRSLGAPVLEQIGATEAGHAYCANTVRDNALGTMGRPVPECELQIRGEGGGPVADGEIGELWVRGPMIMPGYLGAPELTARVLADGWLNTRDRVSRDPDGRYVHHGRTDDIEVVGGINVAPAEIEAVLARHPGVREVAVVSVRDDAGVTSLRAFVVPGTPGMDAARLEPELIALAREQLAAFKVPKSVRVAAELPRTHTGKLRRFVLRAGAEAAGGPLRKDVSS</sequence>
<dbReference type="InterPro" id="IPR000873">
    <property type="entry name" value="AMP-dep_synth/lig_dom"/>
</dbReference>
<comment type="caution">
    <text evidence="4">The sequence shown here is derived from an EMBL/GenBank/DDBJ whole genome shotgun (WGS) entry which is preliminary data.</text>
</comment>
<dbReference type="Gene3D" id="3.40.50.12780">
    <property type="entry name" value="N-terminal domain of ligase-like"/>
    <property type="match status" value="1"/>
</dbReference>
<dbReference type="RefSeq" id="WP_344493945.1">
    <property type="nucleotide sequence ID" value="NZ_BAAAQX010000049.1"/>
</dbReference>
<name>A0ABN3D0I6_9ACTN</name>
<dbReference type="Pfam" id="PF00501">
    <property type="entry name" value="AMP-binding"/>
    <property type="match status" value="1"/>
</dbReference>